<dbReference type="GO" id="GO:0005829">
    <property type="term" value="C:cytosol"/>
    <property type="evidence" value="ECO:0007669"/>
    <property type="project" value="TreeGrafter"/>
</dbReference>
<dbReference type="OrthoDB" id="364892at2759"/>
<feature type="non-terminal residue" evidence="3">
    <location>
        <position position="372"/>
    </location>
</feature>
<dbReference type="SUPFAM" id="SSF52540">
    <property type="entry name" value="P-loop containing nucleoside triphosphate hydrolases"/>
    <property type="match status" value="1"/>
</dbReference>
<comment type="caution">
    <text evidence="3">The sequence shown here is derived from an EMBL/GenBank/DDBJ whole genome shotgun (WGS) entry which is preliminary data.</text>
</comment>
<sequence>MAHVDHGKTTLADTLIATNGIISEKQAGSIKYMDRFYSKLSCSRPDEMARGITMKSSCITLAYPHQNESYLINLIDSPGHVDFTSEVSTAVRLCDGCILVVDVVEGVCAQTKAVMRQAWVSGVKPVLVLNKIDRLILEKELAPLDAYYHIANVLEQRRSSSSKTAGPSSPSKTEGPSSPSKTEGPSSPSKTEGPYSPSKNSSCLTEGKSLVDWGIEDIDDSDLYFNPTDGNVVFASAIDCWGFGISQFAEQFSSKLGMSLKVLSKTLWGDFYISSKGGEKRILKGARDKRKNPLFVTLILDNLYQVSILNIKMSARLFESASESKTRFMHICSNWLPLSKAVLNMVVLQLPAPTTISEERAKKLLTTATHDF</sequence>
<feature type="compositionally biased region" description="Low complexity" evidence="1">
    <location>
        <begin position="159"/>
        <end position="173"/>
    </location>
</feature>
<dbReference type="GO" id="GO:0005525">
    <property type="term" value="F:GTP binding"/>
    <property type="evidence" value="ECO:0007669"/>
    <property type="project" value="InterPro"/>
</dbReference>
<dbReference type="PANTHER" id="PTHR42908:SF3">
    <property type="entry name" value="ELONGATION FACTOR-LIKE GTPASE 1"/>
    <property type="match status" value="1"/>
</dbReference>
<dbReference type="InterPro" id="IPR027417">
    <property type="entry name" value="P-loop_NTPase"/>
</dbReference>
<dbReference type="Gene3D" id="3.40.50.300">
    <property type="entry name" value="P-loop containing nucleotide triphosphate hydrolases"/>
    <property type="match status" value="1"/>
</dbReference>
<dbReference type="InterPro" id="IPR000795">
    <property type="entry name" value="T_Tr_GTP-bd_dom"/>
</dbReference>
<reference evidence="3" key="2">
    <citation type="journal article" date="2018" name="Environ. Sci. Technol.">
        <title>The Toxicogenome of Hyalella azteca: A Model for Sediment Ecotoxicology and Evolutionary Toxicology.</title>
        <authorList>
            <person name="Poynton H.C."/>
            <person name="Hasenbein S."/>
            <person name="Benoit J.B."/>
            <person name="Sepulveda M.S."/>
            <person name="Poelchau M.F."/>
            <person name="Hughes D.S.T."/>
            <person name="Murali S.C."/>
            <person name="Chen S."/>
            <person name="Glastad K.M."/>
            <person name="Goodisman M.A.D."/>
            <person name="Werren J.H."/>
            <person name="Vineis J.H."/>
            <person name="Bowen J.L."/>
            <person name="Friedrich M."/>
            <person name="Jones J."/>
            <person name="Robertson H.M."/>
            <person name="Feyereisen R."/>
            <person name="Mechler-Hickson A."/>
            <person name="Mathers N."/>
            <person name="Lee C.E."/>
            <person name="Colbourne J.K."/>
            <person name="Biales A."/>
            <person name="Johnston J.S."/>
            <person name="Wellborn G.A."/>
            <person name="Rosendale A.J."/>
            <person name="Cridge A.G."/>
            <person name="Munoz-Torres M.C."/>
            <person name="Bain P.A."/>
            <person name="Manny A.R."/>
            <person name="Major K.M."/>
            <person name="Lambert F.N."/>
            <person name="Vulpe C.D."/>
            <person name="Tuck P."/>
            <person name="Blalock B.J."/>
            <person name="Lin Y.Y."/>
            <person name="Smith M.E."/>
            <person name="Ochoa-Acuna H."/>
            <person name="Chen M.M."/>
            <person name="Childers C.P."/>
            <person name="Qu J."/>
            <person name="Dugan S."/>
            <person name="Lee S.L."/>
            <person name="Chao H."/>
            <person name="Dinh H."/>
            <person name="Han Y."/>
            <person name="Doddapaneni H."/>
            <person name="Worley K.C."/>
            <person name="Muzny D.M."/>
            <person name="Gibbs R.A."/>
            <person name="Richards S."/>
        </authorList>
    </citation>
    <scope>NUCLEOTIDE SEQUENCE</scope>
    <source>
        <strain evidence="3">HAZT.00-mixed</strain>
        <tissue evidence="3">Whole organism</tissue>
    </source>
</reference>
<reference evidence="3" key="3">
    <citation type="submission" date="2019-06" db="EMBL/GenBank/DDBJ databases">
        <authorList>
            <person name="Poynton C."/>
            <person name="Hasenbein S."/>
            <person name="Benoit J.B."/>
            <person name="Sepulveda M.S."/>
            <person name="Poelchau M.F."/>
            <person name="Murali S.C."/>
            <person name="Chen S."/>
            <person name="Glastad K.M."/>
            <person name="Werren J.H."/>
            <person name="Vineis J.H."/>
            <person name="Bowen J.L."/>
            <person name="Friedrich M."/>
            <person name="Jones J."/>
            <person name="Robertson H.M."/>
            <person name="Feyereisen R."/>
            <person name="Mechler-Hickson A."/>
            <person name="Mathers N."/>
            <person name="Lee C.E."/>
            <person name="Colbourne J.K."/>
            <person name="Biales A."/>
            <person name="Johnston J.S."/>
            <person name="Wellborn G.A."/>
            <person name="Rosendale A.J."/>
            <person name="Cridge A.G."/>
            <person name="Munoz-Torres M.C."/>
            <person name="Bain P.A."/>
            <person name="Manny A.R."/>
            <person name="Major K.M."/>
            <person name="Lambert F.N."/>
            <person name="Vulpe C.D."/>
            <person name="Tuck P."/>
            <person name="Blalock B.J."/>
            <person name="Lin Y.-Y."/>
            <person name="Smith M.E."/>
            <person name="Ochoa-Acuna H."/>
            <person name="Chen M.-J.M."/>
            <person name="Childers C.P."/>
            <person name="Qu J."/>
            <person name="Dugan S."/>
            <person name="Lee S.L."/>
            <person name="Chao H."/>
            <person name="Dinh H."/>
            <person name="Han Y."/>
            <person name="Doddapaneni H."/>
            <person name="Worley K.C."/>
            <person name="Muzny D.M."/>
            <person name="Gibbs R.A."/>
            <person name="Richards S."/>
        </authorList>
    </citation>
    <scope>NUCLEOTIDE SEQUENCE</scope>
    <source>
        <strain evidence="3">HAZT.00-mixed</strain>
        <tissue evidence="3">Whole organism</tissue>
    </source>
</reference>
<evidence type="ECO:0000259" key="2">
    <source>
        <dbReference type="PROSITE" id="PS51722"/>
    </source>
</evidence>
<feature type="domain" description="Tr-type G" evidence="2">
    <location>
        <begin position="1"/>
        <end position="261"/>
    </location>
</feature>
<dbReference type="EMBL" id="JQDR03012030">
    <property type="protein sequence ID" value="KAA0191868.1"/>
    <property type="molecule type" value="Genomic_DNA"/>
</dbReference>
<reference evidence="3" key="1">
    <citation type="submission" date="2014-08" db="EMBL/GenBank/DDBJ databases">
        <authorList>
            <person name="Murali S."/>
            <person name="Richards S."/>
            <person name="Bandaranaike D."/>
            <person name="Bellair M."/>
            <person name="Blankenburg K."/>
            <person name="Chao H."/>
            <person name="Dinh H."/>
            <person name="Doddapaneni H."/>
            <person name="Dugan-Rocha S."/>
            <person name="Elkadiri S."/>
            <person name="Gnanaolivu R."/>
            <person name="Hughes D."/>
            <person name="Lee S."/>
            <person name="Li M."/>
            <person name="Ming W."/>
            <person name="Munidasa M."/>
            <person name="Muniz J."/>
            <person name="Nguyen L."/>
            <person name="Osuji N."/>
            <person name="Pu L.-L."/>
            <person name="Puazo M."/>
            <person name="Skinner E."/>
            <person name="Qu C."/>
            <person name="Quiroz J."/>
            <person name="Raj R."/>
            <person name="Weissenberger G."/>
            <person name="Xin Y."/>
            <person name="Zou X."/>
            <person name="Han Y."/>
            <person name="Worley K."/>
            <person name="Muzny D."/>
            <person name="Gibbs R."/>
        </authorList>
    </citation>
    <scope>NUCLEOTIDE SEQUENCE</scope>
    <source>
        <strain evidence="3">HAZT.00-mixed</strain>
        <tissue evidence="3">Whole organism</tissue>
    </source>
</reference>
<dbReference type="PROSITE" id="PS51722">
    <property type="entry name" value="G_TR_2"/>
    <property type="match status" value="1"/>
</dbReference>
<protein>
    <recommendedName>
        <fullName evidence="2">Tr-type G domain-containing protein</fullName>
    </recommendedName>
</protein>
<dbReference type="AlphaFoldDB" id="A0A6A0GXG4"/>
<proteinExistence type="predicted"/>
<feature type="compositionally biased region" description="Polar residues" evidence="1">
    <location>
        <begin position="174"/>
        <end position="190"/>
    </location>
</feature>
<evidence type="ECO:0000313" key="3">
    <source>
        <dbReference type="EMBL" id="KAA0191868.1"/>
    </source>
</evidence>
<dbReference type="NCBIfam" id="TIGR00231">
    <property type="entry name" value="small_GTP"/>
    <property type="match status" value="1"/>
</dbReference>
<dbReference type="Pfam" id="PF00009">
    <property type="entry name" value="GTP_EFTU"/>
    <property type="match status" value="1"/>
</dbReference>
<dbReference type="Proteomes" id="UP000711488">
    <property type="component" value="Unassembled WGS sequence"/>
</dbReference>
<dbReference type="PRINTS" id="PR00315">
    <property type="entry name" value="ELONGATNFCT"/>
</dbReference>
<dbReference type="GO" id="GO:0003924">
    <property type="term" value="F:GTPase activity"/>
    <property type="evidence" value="ECO:0007669"/>
    <property type="project" value="InterPro"/>
</dbReference>
<evidence type="ECO:0000256" key="1">
    <source>
        <dbReference type="SAM" id="MobiDB-lite"/>
    </source>
</evidence>
<organism evidence="3">
    <name type="scientific">Hyalella azteca</name>
    <name type="common">Amphipod</name>
    <dbReference type="NCBI Taxonomy" id="294128"/>
    <lineage>
        <taxon>Eukaryota</taxon>
        <taxon>Metazoa</taxon>
        <taxon>Ecdysozoa</taxon>
        <taxon>Arthropoda</taxon>
        <taxon>Crustacea</taxon>
        <taxon>Multicrustacea</taxon>
        <taxon>Malacostraca</taxon>
        <taxon>Eumalacostraca</taxon>
        <taxon>Peracarida</taxon>
        <taxon>Amphipoda</taxon>
        <taxon>Senticaudata</taxon>
        <taxon>Talitrida</taxon>
        <taxon>Talitroidea</taxon>
        <taxon>Hyalellidae</taxon>
        <taxon>Hyalella</taxon>
    </lineage>
</organism>
<name>A0A6A0GXG4_HYAAZ</name>
<accession>A0A6A0GXG4</accession>
<dbReference type="InterPro" id="IPR005225">
    <property type="entry name" value="Small_GTP-bd"/>
</dbReference>
<gene>
    <name evidence="3" type="ORF">HAZT_HAZT003851</name>
</gene>
<dbReference type="PANTHER" id="PTHR42908">
    <property type="entry name" value="TRANSLATION ELONGATION FACTOR-RELATED"/>
    <property type="match status" value="1"/>
</dbReference>
<dbReference type="GO" id="GO:0043022">
    <property type="term" value="F:ribosome binding"/>
    <property type="evidence" value="ECO:0007669"/>
    <property type="project" value="TreeGrafter"/>
</dbReference>
<feature type="region of interest" description="Disordered" evidence="1">
    <location>
        <begin position="159"/>
        <end position="203"/>
    </location>
</feature>
<dbReference type="GO" id="GO:0042256">
    <property type="term" value="P:cytosolic ribosome assembly"/>
    <property type="evidence" value="ECO:0007669"/>
    <property type="project" value="TreeGrafter"/>
</dbReference>
<dbReference type="GO" id="GO:1990904">
    <property type="term" value="C:ribonucleoprotein complex"/>
    <property type="evidence" value="ECO:0007669"/>
    <property type="project" value="TreeGrafter"/>
</dbReference>